<dbReference type="FunFam" id="3.30.365.10:FF:000009">
    <property type="entry name" value="Aldehyde oxidase"/>
    <property type="match status" value="1"/>
</dbReference>
<dbReference type="InterPro" id="IPR036856">
    <property type="entry name" value="Ald_Oxase/Xan_DH_a/b_sf"/>
</dbReference>
<evidence type="ECO:0000259" key="3">
    <source>
        <dbReference type="SMART" id="SM01008"/>
    </source>
</evidence>
<dbReference type="InterPro" id="IPR008274">
    <property type="entry name" value="AldOxase/xan_DH_MoCoBD1"/>
</dbReference>
<dbReference type="InParanoid" id="A0A7R8UD70"/>
<keyword evidence="5" id="KW-1185">Reference proteome</keyword>
<dbReference type="GO" id="GO:0016491">
    <property type="term" value="F:oxidoreductase activity"/>
    <property type="evidence" value="ECO:0007669"/>
    <property type="project" value="UniProtKB-KW"/>
</dbReference>
<keyword evidence="2" id="KW-0560">Oxidoreductase</keyword>
<name>A0A7R8UD70_HERIL</name>
<dbReference type="Pfam" id="PF20256">
    <property type="entry name" value="MoCoBD_2"/>
    <property type="match status" value="1"/>
</dbReference>
<dbReference type="AlphaFoldDB" id="A0A7R8UD70"/>
<dbReference type="GO" id="GO:0005506">
    <property type="term" value="F:iron ion binding"/>
    <property type="evidence" value="ECO:0007669"/>
    <property type="project" value="InterPro"/>
</dbReference>
<organism evidence="4 5">
    <name type="scientific">Hermetia illucens</name>
    <name type="common">Black soldier fly</name>
    <dbReference type="NCBI Taxonomy" id="343691"/>
    <lineage>
        <taxon>Eukaryota</taxon>
        <taxon>Metazoa</taxon>
        <taxon>Ecdysozoa</taxon>
        <taxon>Arthropoda</taxon>
        <taxon>Hexapoda</taxon>
        <taxon>Insecta</taxon>
        <taxon>Pterygota</taxon>
        <taxon>Neoptera</taxon>
        <taxon>Endopterygota</taxon>
        <taxon>Diptera</taxon>
        <taxon>Brachycera</taxon>
        <taxon>Stratiomyomorpha</taxon>
        <taxon>Stratiomyidae</taxon>
        <taxon>Hermetiinae</taxon>
        <taxon>Hermetia</taxon>
    </lineage>
</organism>
<dbReference type="SMART" id="SM01008">
    <property type="entry name" value="Ald_Xan_dh_C"/>
    <property type="match status" value="1"/>
</dbReference>
<feature type="domain" description="Aldehyde oxidase/xanthine dehydrogenase a/b hammerhead" evidence="3">
    <location>
        <begin position="1"/>
        <end position="107"/>
    </location>
</feature>
<reference evidence="4 5" key="1">
    <citation type="submission" date="2020-11" db="EMBL/GenBank/DDBJ databases">
        <authorList>
            <person name="Wallbank WR R."/>
            <person name="Pardo Diaz C."/>
            <person name="Kozak K."/>
            <person name="Martin S."/>
            <person name="Jiggins C."/>
            <person name="Moest M."/>
            <person name="Warren A I."/>
            <person name="Generalovic N T."/>
            <person name="Byers J.R.P. K."/>
            <person name="Montejo-Kovacevich G."/>
            <person name="Yen C E."/>
        </authorList>
    </citation>
    <scope>NUCLEOTIDE SEQUENCE [LARGE SCALE GENOMIC DNA]</scope>
</reference>
<evidence type="ECO:0000256" key="2">
    <source>
        <dbReference type="ARBA" id="ARBA00023002"/>
    </source>
</evidence>
<evidence type="ECO:0000313" key="5">
    <source>
        <dbReference type="Proteomes" id="UP000594454"/>
    </source>
</evidence>
<dbReference type="PANTHER" id="PTHR11908">
    <property type="entry name" value="XANTHINE DEHYDROGENASE"/>
    <property type="match status" value="1"/>
</dbReference>
<dbReference type="InterPro" id="IPR046867">
    <property type="entry name" value="AldOxase/xan_DH_MoCoBD2"/>
</dbReference>
<dbReference type="EMBL" id="LR899009">
    <property type="protein sequence ID" value="CAD7078519.1"/>
    <property type="molecule type" value="Genomic_DNA"/>
</dbReference>
<gene>
    <name evidence="4" type="ORF">HERILL_LOCUS1780</name>
</gene>
<dbReference type="FunFam" id="3.30.365.10:FF:000019">
    <property type="entry name" value="indole-3-acetaldehyde oxidase"/>
    <property type="match status" value="1"/>
</dbReference>
<dbReference type="Pfam" id="PF01315">
    <property type="entry name" value="Ald_Xan_dh_C"/>
    <property type="match status" value="1"/>
</dbReference>
<dbReference type="PANTHER" id="PTHR11908:SF132">
    <property type="entry name" value="ALDEHYDE OXIDASE 1-RELATED"/>
    <property type="match status" value="1"/>
</dbReference>
<dbReference type="OrthoDB" id="8300278at2759"/>
<evidence type="ECO:0000256" key="1">
    <source>
        <dbReference type="ARBA" id="ARBA00022505"/>
    </source>
</evidence>
<dbReference type="Gene3D" id="3.30.365.10">
    <property type="entry name" value="Aldehyde oxidase/xanthine dehydrogenase, molybdopterin binding domain"/>
    <property type="match status" value="4"/>
</dbReference>
<dbReference type="Pfam" id="PF02738">
    <property type="entry name" value="MoCoBD_1"/>
    <property type="match status" value="1"/>
</dbReference>
<dbReference type="SUPFAM" id="SSF56003">
    <property type="entry name" value="Molybdenum cofactor-binding domain"/>
    <property type="match status" value="1"/>
</dbReference>
<dbReference type="InterPro" id="IPR016208">
    <property type="entry name" value="Ald_Oxase/xanthine_DH-like"/>
</dbReference>
<sequence>MNDLPPTPGEAWAAFVHATQANSKIANIDPTDALKIPGAIAFYCAKDIPGENTFMIKGLMGIMEDEEIFCSDTVKYHSQPLGVMIAETPEIAKIAGDKVKVIYEKMDGLIMPTMADVFENKAFHRIHSSKVFKRINNNEEIILKESKHIQGFFDLGSQYHYTMEPQTCVCVPKEDGMDVYSASQWMTLTQSAISNALNINNSKLFLQVRRLGGGYGSKTSRNVQIACACALACLLLNRPVRFVQSLESMMNSLGKRFACHSDYEVDVDDKGKILKLQNVFYEDCGSSMNESPVQFLSTLTASNCYDVNENWKIEGKVVKTDAPSHTWCRAPGPLEGIAMTENIMEHIAYETKQDPAEVRSTNMKPNSKMETLLPDFLKSTEYQTRNKDIIDFSKKNRWRKRGLGLSIMKYPMHYFGMQPATVAIYQGDGSVSVSHGGIEMGQGLNTKVAQVAAYTLGLPLEKIRIHPTDSFNGANAMASGGSFASETVCYAVKKACEELLERMEPFRETLTDSSWLELVQKCFQSQVSLTATQTCKAGDLQVYDVWGLCLSEVEVDILTGNLLITRVDILEDTGESLSPSIDVGQIEGAFIMGVGYWLTEKLVFNRQTGELLTNRTWNYKPPGVKDIPVDFRITLLQNSPNPAGFLRSKATGEPAICLSVAVLFALRRALESSRADAGLPENWFHLGAPTSPEETLLNSGTSVEMFSLQ</sequence>
<keyword evidence="1" id="KW-0500">Molybdenum</keyword>
<protein>
    <recommendedName>
        <fullName evidence="3">Aldehyde oxidase/xanthine dehydrogenase a/b hammerhead domain-containing protein</fullName>
    </recommendedName>
</protein>
<accession>A0A7R8UD70</accession>
<evidence type="ECO:0000313" key="4">
    <source>
        <dbReference type="EMBL" id="CAD7078519.1"/>
    </source>
</evidence>
<proteinExistence type="predicted"/>
<dbReference type="InterPro" id="IPR000674">
    <property type="entry name" value="Ald_Oxase/Xan_DH_a/b"/>
</dbReference>
<dbReference type="SUPFAM" id="SSF54665">
    <property type="entry name" value="CO dehydrogenase molybdoprotein N-domain-like"/>
    <property type="match status" value="1"/>
</dbReference>
<dbReference type="Gene3D" id="3.90.1170.50">
    <property type="entry name" value="Aldehyde oxidase/xanthine dehydrogenase, a/b hammerhead"/>
    <property type="match status" value="1"/>
</dbReference>
<dbReference type="Proteomes" id="UP000594454">
    <property type="component" value="Chromosome 1"/>
</dbReference>
<dbReference type="InterPro" id="IPR037165">
    <property type="entry name" value="AldOxase/xan_DH_Mopterin-bd_sf"/>
</dbReference>